<gene>
    <name evidence="2" type="ORF">PPRIM_AZ9-3.1.T1510041</name>
</gene>
<feature type="coiled-coil region" evidence="1">
    <location>
        <begin position="114"/>
        <end position="148"/>
    </location>
</feature>
<dbReference type="AlphaFoldDB" id="A0A8S1QD62"/>
<evidence type="ECO:0000313" key="3">
    <source>
        <dbReference type="Proteomes" id="UP000688137"/>
    </source>
</evidence>
<protein>
    <submittedName>
        <fullName evidence="2">Uncharacterized protein</fullName>
    </submittedName>
</protein>
<dbReference type="OMA" id="WQFKKQF"/>
<accession>A0A8S1QD62</accession>
<evidence type="ECO:0000256" key="1">
    <source>
        <dbReference type="SAM" id="Coils"/>
    </source>
</evidence>
<keyword evidence="1" id="KW-0175">Coiled coil</keyword>
<name>A0A8S1QD62_PARPR</name>
<sequence length="188" mass="22230">MDFEHSDQFTQRVEQIIRNFLHIPEEGNPNWKEINQKLDQFQSQLVDIQLSILQYLKSSFEAIREQLQCDLGGTQIQTLSMSSSLNQQNHPLKPDEVKVNERINQIGLNVYEIEKNLEIKIDLLNNKVENIRINRDELQEQIKSFDARMESQWQGLANVSDQIWQFKKQFEPLLIGVQQQKKKFSLFT</sequence>
<dbReference type="Proteomes" id="UP000688137">
    <property type="component" value="Unassembled WGS sequence"/>
</dbReference>
<dbReference type="EMBL" id="CAJJDM010000156">
    <property type="protein sequence ID" value="CAD8112370.1"/>
    <property type="molecule type" value="Genomic_DNA"/>
</dbReference>
<organism evidence="2 3">
    <name type="scientific">Paramecium primaurelia</name>
    <dbReference type="NCBI Taxonomy" id="5886"/>
    <lineage>
        <taxon>Eukaryota</taxon>
        <taxon>Sar</taxon>
        <taxon>Alveolata</taxon>
        <taxon>Ciliophora</taxon>
        <taxon>Intramacronucleata</taxon>
        <taxon>Oligohymenophorea</taxon>
        <taxon>Peniculida</taxon>
        <taxon>Parameciidae</taxon>
        <taxon>Paramecium</taxon>
    </lineage>
</organism>
<comment type="caution">
    <text evidence="2">The sequence shown here is derived from an EMBL/GenBank/DDBJ whole genome shotgun (WGS) entry which is preliminary data.</text>
</comment>
<evidence type="ECO:0000313" key="2">
    <source>
        <dbReference type="EMBL" id="CAD8112370.1"/>
    </source>
</evidence>
<reference evidence="2" key="1">
    <citation type="submission" date="2021-01" db="EMBL/GenBank/DDBJ databases">
        <authorList>
            <consortium name="Genoscope - CEA"/>
            <person name="William W."/>
        </authorList>
    </citation>
    <scope>NUCLEOTIDE SEQUENCE</scope>
</reference>
<proteinExistence type="predicted"/>
<keyword evidence="3" id="KW-1185">Reference proteome</keyword>